<comment type="similarity">
    <text evidence="7">Belongs to the binding-protein-dependent transport system permease family.</text>
</comment>
<evidence type="ECO:0000259" key="8">
    <source>
        <dbReference type="PROSITE" id="PS50928"/>
    </source>
</evidence>
<evidence type="ECO:0000313" key="9">
    <source>
        <dbReference type="EMBL" id="MXY92611.1"/>
    </source>
</evidence>
<feature type="transmembrane region" description="Helical" evidence="7">
    <location>
        <begin position="108"/>
        <end position="129"/>
    </location>
</feature>
<name>A0A6B0YQX5_9CHLR</name>
<evidence type="ECO:0000256" key="2">
    <source>
        <dbReference type="ARBA" id="ARBA00022448"/>
    </source>
</evidence>
<dbReference type="Pfam" id="PF00528">
    <property type="entry name" value="BPD_transp_1"/>
    <property type="match status" value="1"/>
</dbReference>
<dbReference type="AlphaFoldDB" id="A0A6B0YQX5"/>
<organism evidence="9">
    <name type="scientific">Caldilineaceae bacterium SB0664_bin_27</name>
    <dbReference type="NCBI Taxonomy" id="2605260"/>
    <lineage>
        <taxon>Bacteria</taxon>
        <taxon>Bacillati</taxon>
        <taxon>Chloroflexota</taxon>
        <taxon>Caldilineae</taxon>
        <taxon>Caldilineales</taxon>
        <taxon>Caldilineaceae</taxon>
    </lineage>
</organism>
<feature type="transmembrane region" description="Helical" evidence="7">
    <location>
        <begin position="292"/>
        <end position="316"/>
    </location>
</feature>
<evidence type="ECO:0000256" key="3">
    <source>
        <dbReference type="ARBA" id="ARBA00022475"/>
    </source>
</evidence>
<dbReference type="SUPFAM" id="SSF161098">
    <property type="entry name" value="MetI-like"/>
    <property type="match status" value="1"/>
</dbReference>
<dbReference type="InterPro" id="IPR000515">
    <property type="entry name" value="MetI-like"/>
</dbReference>
<gene>
    <name evidence="9" type="ORF">F4Y42_04090</name>
</gene>
<reference evidence="9" key="1">
    <citation type="submission" date="2019-09" db="EMBL/GenBank/DDBJ databases">
        <title>Characterisation of the sponge microbiome using genome-centric metagenomics.</title>
        <authorList>
            <person name="Engelberts J.P."/>
            <person name="Robbins S.J."/>
            <person name="De Goeij J.M."/>
            <person name="Aranda M."/>
            <person name="Bell S.C."/>
            <person name="Webster N.S."/>
        </authorList>
    </citation>
    <scope>NUCLEOTIDE SEQUENCE</scope>
    <source>
        <strain evidence="9">SB0664_bin_27</strain>
    </source>
</reference>
<feature type="transmembrane region" description="Helical" evidence="7">
    <location>
        <begin position="9"/>
        <end position="30"/>
    </location>
</feature>
<dbReference type="CDD" id="cd06261">
    <property type="entry name" value="TM_PBP2"/>
    <property type="match status" value="1"/>
</dbReference>
<comment type="subcellular location">
    <subcellularLocation>
        <location evidence="1 7">Cell membrane</location>
        <topology evidence="1 7">Multi-pass membrane protein</topology>
    </subcellularLocation>
</comment>
<feature type="transmembrane region" description="Helical" evidence="7">
    <location>
        <begin position="245"/>
        <end position="272"/>
    </location>
</feature>
<sequence length="323" mass="35748">MTRYIIRRLLIAVPVLWGIITLTFIMSEIMPGDYVDALVPPGLRLEMGVDEAQLQRLRESYGLDRPVVVRYAIWLRELLLHGNLGYSFVTGQPALQEMAQVLPATLQLSIVTILFSLVVGTSLGIISAIKQYSVLDHLLTLQAFVWISTPGFVFAIIALYLFSLKLPLFPTGGRAPLDGPDNFLIRLHYLALPALVLGFEGLAGHMRYARASLLEALGADYVRTARAKGLPERSVYLGHAFRNSLLPVITIVGLSLPGIIGGSFIIETIFVWPGMGKLGMESIFMRNQPMIMAMNLIGSSMVLFANLLADITYAWADPRIRYE</sequence>
<feature type="transmembrane region" description="Helical" evidence="7">
    <location>
        <begin position="183"/>
        <end position="203"/>
    </location>
</feature>
<keyword evidence="2 7" id="KW-0813">Transport</keyword>
<dbReference type="EMBL" id="VXRG01000037">
    <property type="protein sequence ID" value="MXY92611.1"/>
    <property type="molecule type" value="Genomic_DNA"/>
</dbReference>
<feature type="transmembrane region" description="Helical" evidence="7">
    <location>
        <begin position="141"/>
        <end position="163"/>
    </location>
</feature>
<dbReference type="Gene3D" id="1.10.3720.10">
    <property type="entry name" value="MetI-like"/>
    <property type="match status" value="1"/>
</dbReference>
<keyword evidence="3" id="KW-1003">Cell membrane</keyword>
<protein>
    <submittedName>
        <fullName evidence="9">ABC transporter permease</fullName>
    </submittedName>
</protein>
<proteinExistence type="inferred from homology"/>
<accession>A0A6B0YQX5</accession>
<evidence type="ECO:0000256" key="1">
    <source>
        <dbReference type="ARBA" id="ARBA00004651"/>
    </source>
</evidence>
<keyword evidence="6 7" id="KW-0472">Membrane</keyword>
<dbReference type="GO" id="GO:0005886">
    <property type="term" value="C:plasma membrane"/>
    <property type="evidence" value="ECO:0007669"/>
    <property type="project" value="UniProtKB-SubCell"/>
</dbReference>
<comment type="caution">
    <text evidence="9">The sequence shown here is derived from an EMBL/GenBank/DDBJ whole genome shotgun (WGS) entry which is preliminary data.</text>
</comment>
<evidence type="ECO:0000256" key="6">
    <source>
        <dbReference type="ARBA" id="ARBA00023136"/>
    </source>
</evidence>
<keyword evidence="5 7" id="KW-1133">Transmembrane helix</keyword>
<dbReference type="PANTHER" id="PTHR43163">
    <property type="entry name" value="DIPEPTIDE TRANSPORT SYSTEM PERMEASE PROTEIN DPPB-RELATED"/>
    <property type="match status" value="1"/>
</dbReference>
<keyword evidence="4 7" id="KW-0812">Transmembrane</keyword>
<dbReference type="InterPro" id="IPR035906">
    <property type="entry name" value="MetI-like_sf"/>
</dbReference>
<dbReference type="PROSITE" id="PS50928">
    <property type="entry name" value="ABC_TM1"/>
    <property type="match status" value="1"/>
</dbReference>
<dbReference type="PANTHER" id="PTHR43163:SF6">
    <property type="entry name" value="DIPEPTIDE TRANSPORT SYSTEM PERMEASE PROTEIN DPPB-RELATED"/>
    <property type="match status" value="1"/>
</dbReference>
<dbReference type="InterPro" id="IPR045621">
    <property type="entry name" value="BPD_transp_1_N"/>
</dbReference>
<evidence type="ECO:0000256" key="7">
    <source>
        <dbReference type="RuleBase" id="RU363032"/>
    </source>
</evidence>
<dbReference type="Pfam" id="PF19300">
    <property type="entry name" value="BPD_transp_1_N"/>
    <property type="match status" value="1"/>
</dbReference>
<evidence type="ECO:0000256" key="5">
    <source>
        <dbReference type="ARBA" id="ARBA00022989"/>
    </source>
</evidence>
<feature type="domain" description="ABC transmembrane type-1" evidence="8">
    <location>
        <begin position="102"/>
        <end position="309"/>
    </location>
</feature>
<evidence type="ECO:0000256" key="4">
    <source>
        <dbReference type="ARBA" id="ARBA00022692"/>
    </source>
</evidence>
<dbReference type="GO" id="GO:0055085">
    <property type="term" value="P:transmembrane transport"/>
    <property type="evidence" value="ECO:0007669"/>
    <property type="project" value="InterPro"/>
</dbReference>